<dbReference type="GO" id="GO:0032259">
    <property type="term" value="P:methylation"/>
    <property type="evidence" value="ECO:0007669"/>
    <property type="project" value="UniProtKB-KW"/>
</dbReference>
<dbReference type="Gene3D" id="3.40.50.150">
    <property type="entry name" value="Vaccinia Virus protein VP39"/>
    <property type="match status" value="1"/>
</dbReference>
<dbReference type="EMBL" id="CP084930">
    <property type="protein sequence ID" value="USI72379.1"/>
    <property type="molecule type" value="Genomic_DNA"/>
</dbReference>
<organism evidence="1 2">
    <name type="scientific">Sphingomonas morindae</name>
    <dbReference type="NCBI Taxonomy" id="1541170"/>
    <lineage>
        <taxon>Bacteria</taxon>
        <taxon>Pseudomonadati</taxon>
        <taxon>Pseudomonadota</taxon>
        <taxon>Alphaproteobacteria</taxon>
        <taxon>Sphingomonadales</taxon>
        <taxon>Sphingomonadaceae</taxon>
        <taxon>Sphingomonas</taxon>
    </lineage>
</organism>
<gene>
    <name evidence="1" type="ORF">LHA26_13915</name>
</gene>
<dbReference type="GO" id="GO:0008168">
    <property type="term" value="F:methyltransferase activity"/>
    <property type="evidence" value="ECO:0007669"/>
    <property type="project" value="UniProtKB-KW"/>
</dbReference>
<dbReference type="Proteomes" id="UP001056937">
    <property type="component" value="Chromosome 1"/>
</dbReference>
<keyword evidence="1" id="KW-0489">Methyltransferase</keyword>
<dbReference type="InterPro" id="IPR029063">
    <property type="entry name" value="SAM-dependent_MTases_sf"/>
</dbReference>
<dbReference type="SUPFAM" id="SSF53335">
    <property type="entry name" value="S-adenosyl-L-methionine-dependent methyltransferases"/>
    <property type="match status" value="1"/>
</dbReference>
<reference evidence="1" key="1">
    <citation type="journal article" date="2022" name="Toxins">
        <title>Genomic Analysis of Sphingopyxis sp. USTB-05 for Biodegrading Cyanobacterial Hepatotoxins.</title>
        <authorList>
            <person name="Liu C."/>
            <person name="Xu Q."/>
            <person name="Zhao Z."/>
            <person name="Zhang H."/>
            <person name="Liu X."/>
            <person name="Yin C."/>
            <person name="Liu Y."/>
            <person name="Yan H."/>
        </authorList>
    </citation>
    <scope>NUCLEOTIDE SEQUENCE</scope>
    <source>
        <strain evidence="1">NBD5</strain>
    </source>
</reference>
<dbReference type="RefSeq" id="WP_252166188.1">
    <property type="nucleotide sequence ID" value="NZ_CP084930.1"/>
</dbReference>
<sequence>MSVHSGMINAVLRAKMGAVLSLLNNRYKPNINALNDVVRNINMLHLNVKTLGYELARQLSAALPVQQGLTPRHVGLSCKASIQADLESDWVAQWCAALQIPVMFHRKVWELAYVLQAIYENGHIREGARGLGFGCGVEPLPSLLASRGVSITMTDLEPVQAAESGWIETHQHMSDRDGAFRSELVDRATFDEKVRLRYVDMNAIPADLTDFDFCWSICALEHLGTIEKGLAFVENSLATLKPGGLSVHTTEYNINPDGPTVDDQGTVLYQKHHVEALATRLRAKGHFVAPFDFALGDKPLDRFIDVPPFHPDLGIEMQQFLGNPLHLKVAVDGFACTCFGLLIRKVA</sequence>
<evidence type="ECO:0000313" key="1">
    <source>
        <dbReference type="EMBL" id="USI72379.1"/>
    </source>
</evidence>
<keyword evidence="1" id="KW-0808">Transferase</keyword>
<accession>A0ABY4X664</accession>
<protein>
    <submittedName>
        <fullName evidence="1">Methyltransferase domain-containing protein</fullName>
    </submittedName>
</protein>
<evidence type="ECO:0000313" key="2">
    <source>
        <dbReference type="Proteomes" id="UP001056937"/>
    </source>
</evidence>
<keyword evidence="2" id="KW-1185">Reference proteome</keyword>
<name>A0ABY4X664_9SPHN</name>
<proteinExistence type="predicted"/>